<keyword evidence="2" id="KW-0812">Transmembrane</keyword>
<keyword evidence="5" id="KW-1185">Reference proteome</keyword>
<accession>A0ABX1GDA8</accession>
<feature type="transmembrane region" description="Helical" evidence="2">
    <location>
        <begin position="85"/>
        <end position="105"/>
    </location>
</feature>
<organism evidence="4 5">
    <name type="scientific">Spongiibacter thalassae</name>
    <dbReference type="NCBI Taxonomy" id="2721624"/>
    <lineage>
        <taxon>Bacteria</taxon>
        <taxon>Pseudomonadati</taxon>
        <taxon>Pseudomonadota</taxon>
        <taxon>Gammaproteobacteria</taxon>
        <taxon>Cellvibrionales</taxon>
        <taxon>Spongiibacteraceae</taxon>
        <taxon>Spongiibacter</taxon>
    </lineage>
</organism>
<sequence>MLGATLVLWIIAVIDWQQRRIPNQLVLVLICTAALSAFNNPNTDATTLLLNLLIGLALTLPGYLRGLVGAGDVKLMVAVSPLWNSMELLIVFASGVATVLIALTVQTRLTNTLHAGSGGEVPRESPSNTPLYHGGPRADSGLPLGTAIAIGCTLLYMF</sequence>
<protein>
    <submittedName>
        <fullName evidence="4">Prepilin peptidase</fullName>
    </submittedName>
</protein>
<feature type="transmembrane region" description="Helical" evidence="2">
    <location>
        <begin position="21"/>
        <end position="39"/>
    </location>
</feature>
<dbReference type="EMBL" id="JAAWWK010000002">
    <property type="protein sequence ID" value="NKI17155.1"/>
    <property type="molecule type" value="Genomic_DNA"/>
</dbReference>
<feature type="region of interest" description="Disordered" evidence="1">
    <location>
        <begin position="114"/>
        <end position="136"/>
    </location>
</feature>
<keyword evidence="2" id="KW-1133">Transmembrane helix</keyword>
<evidence type="ECO:0000256" key="2">
    <source>
        <dbReference type="SAM" id="Phobius"/>
    </source>
</evidence>
<evidence type="ECO:0000259" key="3">
    <source>
        <dbReference type="Pfam" id="PF01478"/>
    </source>
</evidence>
<dbReference type="RefSeq" id="WP_168449678.1">
    <property type="nucleotide sequence ID" value="NZ_JAAWWK010000002.1"/>
</dbReference>
<evidence type="ECO:0000313" key="4">
    <source>
        <dbReference type="EMBL" id="NKI17155.1"/>
    </source>
</evidence>
<feature type="domain" description="Prepilin type IV endopeptidase peptidase" evidence="3">
    <location>
        <begin position="5"/>
        <end position="102"/>
    </location>
</feature>
<gene>
    <name evidence="4" type="ORF">HCU74_06930</name>
</gene>
<evidence type="ECO:0000256" key="1">
    <source>
        <dbReference type="SAM" id="MobiDB-lite"/>
    </source>
</evidence>
<name>A0ABX1GDA8_9GAMM</name>
<dbReference type="InterPro" id="IPR000045">
    <property type="entry name" value="Prepilin_IV_endopep_pep"/>
</dbReference>
<dbReference type="Proteomes" id="UP000765845">
    <property type="component" value="Unassembled WGS sequence"/>
</dbReference>
<keyword evidence="2" id="KW-0472">Membrane</keyword>
<comment type="caution">
    <text evidence="4">The sequence shown here is derived from an EMBL/GenBank/DDBJ whole genome shotgun (WGS) entry which is preliminary data.</text>
</comment>
<feature type="transmembrane region" description="Helical" evidence="2">
    <location>
        <begin position="45"/>
        <end position="64"/>
    </location>
</feature>
<proteinExistence type="predicted"/>
<evidence type="ECO:0000313" key="5">
    <source>
        <dbReference type="Proteomes" id="UP000765845"/>
    </source>
</evidence>
<dbReference type="Gene3D" id="1.20.120.1220">
    <property type="match status" value="1"/>
</dbReference>
<reference evidence="4 5" key="1">
    <citation type="submission" date="2020-04" db="EMBL/GenBank/DDBJ databases">
        <authorList>
            <person name="Yoon J."/>
        </authorList>
    </citation>
    <scope>NUCLEOTIDE SEQUENCE [LARGE SCALE GENOMIC DNA]</scope>
    <source>
        <strain evidence="4 5">KMU-166</strain>
    </source>
</reference>
<dbReference type="Pfam" id="PF01478">
    <property type="entry name" value="Peptidase_A24"/>
    <property type="match status" value="1"/>
</dbReference>